<proteinExistence type="predicted"/>
<dbReference type="Ensembl" id="ENSLLET00000036061.1">
    <property type="protein sequence ID" value="ENSLLEP00000034742.1"/>
    <property type="gene ID" value="ENSLLEG00000021933.1"/>
</dbReference>
<sequence length="170" mass="19289">VAEDHGLCDGDGAVQVTESLKLLVPAVAHHVVLLDCVQGLLFPFQFDDIWFRDDFLCKFPHGFLKCGRKEEHLAVMRHSPLDSDALILVSLRSDHHIGFIEHKHLDLLGIDKPQLGAPVQHGTRRADHNLLRKIMIQIKANNLNDRTARRQQLKYGRTDNFRFGCLTEGV</sequence>
<dbReference type="AntiFam" id="ANF00149">
    <property type="entry name" value="Shadow ORF (opposite cshA)"/>
</dbReference>
<accession>A0A8C5Q9I3</accession>
<dbReference type="AlphaFoldDB" id="A0A8C5Q9I3"/>
<keyword evidence="2" id="KW-1185">Reference proteome</keyword>
<evidence type="ECO:0000313" key="2">
    <source>
        <dbReference type="Proteomes" id="UP000694569"/>
    </source>
</evidence>
<dbReference type="OrthoDB" id="8957154at2759"/>
<reference evidence="1" key="2">
    <citation type="submission" date="2025-09" db="UniProtKB">
        <authorList>
            <consortium name="Ensembl"/>
        </authorList>
    </citation>
    <scope>IDENTIFICATION</scope>
</reference>
<dbReference type="Proteomes" id="UP000694569">
    <property type="component" value="Unplaced"/>
</dbReference>
<dbReference type="GeneTree" id="ENSGT00970000193437"/>
<evidence type="ECO:0000313" key="1">
    <source>
        <dbReference type="Ensembl" id="ENSLLEP00000034742.1"/>
    </source>
</evidence>
<organism evidence="1 2">
    <name type="scientific">Leptobrachium leishanense</name>
    <name type="common">Leishan spiny toad</name>
    <dbReference type="NCBI Taxonomy" id="445787"/>
    <lineage>
        <taxon>Eukaryota</taxon>
        <taxon>Metazoa</taxon>
        <taxon>Chordata</taxon>
        <taxon>Craniata</taxon>
        <taxon>Vertebrata</taxon>
        <taxon>Euteleostomi</taxon>
        <taxon>Amphibia</taxon>
        <taxon>Batrachia</taxon>
        <taxon>Anura</taxon>
        <taxon>Pelobatoidea</taxon>
        <taxon>Megophryidae</taxon>
        <taxon>Leptobrachium</taxon>
    </lineage>
</organism>
<reference evidence="1" key="1">
    <citation type="submission" date="2025-08" db="UniProtKB">
        <authorList>
            <consortium name="Ensembl"/>
        </authorList>
    </citation>
    <scope>IDENTIFICATION</scope>
</reference>
<name>A0A8C5Q9I3_9ANUR</name>
<protein>
    <submittedName>
        <fullName evidence="1">Uncharacterized protein</fullName>
    </submittedName>
</protein>